<keyword evidence="1" id="KW-0489">Methyltransferase</keyword>
<evidence type="ECO:0000313" key="4">
    <source>
        <dbReference type="EMBL" id="CAD6446656.1"/>
    </source>
</evidence>
<dbReference type="InterPro" id="IPR041698">
    <property type="entry name" value="Methyltransf_25"/>
</dbReference>
<dbReference type="Pfam" id="PF13649">
    <property type="entry name" value="Methyltransf_25"/>
    <property type="match status" value="1"/>
</dbReference>
<evidence type="ECO:0000256" key="1">
    <source>
        <dbReference type="ARBA" id="ARBA00022603"/>
    </source>
</evidence>
<keyword evidence="2" id="KW-0808">Transferase</keyword>
<organism evidence="4 5">
    <name type="scientific">Sclerotinia trifoliorum</name>
    <dbReference type="NCBI Taxonomy" id="28548"/>
    <lineage>
        <taxon>Eukaryota</taxon>
        <taxon>Fungi</taxon>
        <taxon>Dikarya</taxon>
        <taxon>Ascomycota</taxon>
        <taxon>Pezizomycotina</taxon>
        <taxon>Leotiomycetes</taxon>
        <taxon>Helotiales</taxon>
        <taxon>Sclerotiniaceae</taxon>
        <taxon>Sclerotinia</taxon>
    </lineage>
</organism>
<dbReference type="PANTHER" id="PTHR43861">
    <property type="entry name" value="TRANS-ACONITATE 2-METHYLTRANSFERASE-RELATED"/>
    <property type="match status" value="1"/>
</dbReference>
<comment type="caution">
    <text evidence="4">The sequence shown here is derived from an EMBL/GenBank/DDBJ whole genome shotgun (WGS) entry which is preliminary data.</text>
</comment>
<evidence type="ECO:0000313" key="5">
    <source>
        <dbReference type="Proteomes" id="UP000624404"/>
    </source>
</evidence>
<protein>
    <submittedName>
        <fullName evidence="4">B9ec185b-151d-488c-9e76-f9a31870d8f9-CDS</fullName>
    </submittedName>
</protein>
<reference evidence="4" key="1">
    <citation type="submission" date="2020-10" db="EMBL/GenBank/DDBJ databases">
        <authorList>
            <person name="Kusch S."/>
        </authorList>
    </citation>
    <scope>NUCLEOTIDE SEQUENCE</scope>
    <source>
        <strain evidence="4">SwB9</strain>
    </source>
</reference>
<dbReference type="Gene3D" id="3.40.50.150">
    <property type="entry name" value="Vaccinia Virus protein VP39"/>
    <property type="match status" value="1"/>
</dbReference>
<name>A0A8H2ZQD1_9HELO</name>
<gene>
    <name evidence="4" type="ORF">SCLTRI_LOCUS6448</name>
</gene>
<dbReference type="OrthoDB" id="3647at2759"/>
<dbReference type="CDD" id="cd02440">
    <property type="entry name" value="AdoMet_MTases"/>
    <property type="match status" value="1"/>
</dbReference>
<dbReference type="PANTHER" id="PTHR43861:SF1">
    <property type="entry name" value="TRANS-ACONITATE 2-METHYLTRANSFERASE"/>
    <property type="match status" value="1"/>
</dbReference>
<feature type="domain" description="Methyltransferase" evidence="3">
    <location>
        <begin position="46"/>
        <end position="145"/>
    </location>
</feature>
<dbReference type="InterPro" id="IPR029063">
    <property type="entry name" value="SAM-dependent_MTases_sf"/>
</dbReference>
<dbReference type="EMBL" id="CAJHIA010000021">
    <property type="protein sequence ID" value="CAD6446656.1"/>
    <property type="molecule type" value="Genomic_DNA"/>
</dbReference>
<evidence type="ECO:0000259" key="3">
    <source>
        <dbReference type="Pfam" id="PF13649"/>
    </source>
</evidence>
<dbReference type="SUPFAM" id="SSF53335">
    <property type="entry name" value="S-adenosyl-L-methionine-dependent methyltransferases"/>
    <property type="match status" value="1"/>
</dbReference>
<dbReference type="GO" id="GO:0032259">
    <property type="term" value="P:methylation"/>
    <property type="evidence" value="ECO:0007669"/>
    <property type="project" value="UniProtKB-KW"/>
</dbReference>
<keyword evidence="5" id="KW-1185">Reference proteome</keyword>
<sequence>MPAEPHKYIYDHIQKPYDYIRTASIALIERENIHTTITPHIRGARILDLACGSGFYTSSFVPWGAASVLGVDISPVMIDRARQHSRFEEDSGSISFIHADCSIPRKYEGGPFDIVFAAWLLNYAPDRENLVSMFRNVEMNLKEGGRFIAVTLPPSSNPVESINAEARLRPGSLGGSGYLVYRYVSDLRDGILFHAHGDTPVGDLDFECFYLRREVYEEAAREAGLKGSLEWGVTRVPESYLKGREGGASLRELVSYGQVPGYGVLVIEK</sequence>
<accession>A0A8H2ZQD1</accession>
<proteinExistence type="predicted"/>
<dbReference type="Proteomes" id="UP000624404">
    <property type="component" value="Unassembled WGS sequence"/>
</dbReference>
<dbReference type="AlphaFoldDB" id="A0A8H2ZQD1"/>
<dbReference type="GO" id="GO:0008168">
    <property type="term" value="F:methyltransferase activity"/>
    <property type="evidence" value="ECO:0007669"/>
    <property type="project" value="UniProtKB-KW"/>
</dbReference>
<evidence type="ECO:0000256" key="2">
    <source>
        <dbReference type="ARBA" id="ARBA00022679"/>
    </source>
</evidence>